<feature type="disulfide bond" evidence="13">
    <location>
        <begin position="1625"/>
        <end position="1634"/>
    </location>
</feature>
<dbReference type="PROSITE" id="PS01186">
    <property type="entry name" value="EGF_2"/>
    <property type="match status" value="1"/>
</dbReference>
<dbReference type="FunFam" id="2.10.25.10:FF:000580">
    <property type="entry name" value="Wing blister, isoform B"/>
    <property type="match status" value="1"/>
</dbReference>
<keyword evidence="21" id="KW-1185">Reference proteome</keyword>
<sequence>MWSRGFELLLFLCLFGLVINIRTRHHASDRKALKFLSYGIGTQSTSSSNVGLWPSVFNLATKALINTNATCGERGREEFCKLSDGSKGRCGVCDNFNSEPGKRHAIHYAIDGSNRWWQSPTLENGPEYEFVTITIDLKQIYQVAYVILKAANSPRPGAWILDRSLDGENFEPWQYFARNDKECLERYGIPATKGKPRYTTDTDVICTSHFSKLTPFENGEVHTSLIHGRPGANDTSPELLEFTKARFVRMRLQGFRATVDPVPRWVQQDPQLPKRLFYSIRDISIGGQCVCNGHASSCRHNVASGHPECECSHHTCGPNCNKCCPLYNQRPWGPGTSRDARQCFPCNCHGHAISCHYDETVDRNGLSLDVDGNYRGGGVCDNCTDYTTGINCEQCIKGYFRPPDASVNSDRPCIKCDCDPNGSTGNCNQQGPDAGTCECKPGYTGFKCNYTQKNVEGKFCENCKPGFFALRNDNSDGCLSCFCSGVTTLCESASLVARTYENREAWLITDLTITGLVKPIYDPETNSVTIENYEGLGTEAYYWLAPKEYLGNKLESYGSSLTFSVSWTVIRGDTSGKPTIGPNIILVGQNGLKIGFGEDQFSGSSMLFKIVLNENNWYQIPYSIKDIVTRSKQAEYKGDSVSRAQFMSVLANIKHILIRASYHTDQIDGTLEYVILKSGELGEDESYSSVEKCSCPSGYTGLSCESCEYGYVRIFANSSVPQLQGFCVKCDCNGHSKTCDPDTGQCTCEHNTIGEKCERCKPGFYGNPLMGTPLDCRRCACPLIEDENNFSPSCQLDFYSEEDQEEVGYVCTQCPKGYTGDHCEICDDGYFGNPKRLGSKCEPCSCGGGPCDSLTGQCLACPGNTEGWKCERCKSGHFGDPLNANCQACLCDSQGSYSQNCDNITGQCQCREHFTGRTCDRCEEGYGNMTAKCVPCVCDDIGAVSKICHPQTGICECKVGVEGFHCDACQHLHFGFSTEGCQGCNCDPKGSEIPTCDITSGQCRCKPHYIGRTCNKCQEGYWDTRVGCEPCQCNPEGSESPVCQSKTGQCNCKQGVGGLQCDACLPNYYGFSETGCKECDVCLKKGHICDPDTGKCVCPPNSYGVHCHLCVVNAWGYEPERGCRSCKCSPAGSTKQQCNLQTGECICRQGYTGMNCDRCDHGYFGYPRCRPCQCDRSGTDKAQGNCTSNGTCTCDSSGQCPCKTNVEGKKCNKCKEGTFGLDLENPNGCTQCFCFGRSSKCNEAGLTWGQIRLNSSRILTVRPSDKLVRKDPPVTSNEIIESEELLVIPGIYGNLTIDSNHFTAPLYWQLHPLFTGDRILSYGGYLRFKIATFEPKHQLPHEILQRYPLVQLHSHGHIILEYYPLLPVTKDHYEIRLHESLWRKKQPEGIDIDQRKLFMIALQHVENIFIRATEYSLFEKLLLQDLTLDTAIEVPGNPPPIAKGVELCECPRKYNSTSCQNPSIGFYRYYTPTSVNGTIVISTLVGEAKACVCNGRSEVCDIETGYCLHCRHNTQGNFCERCADGYYGNPLHPDGKCEPCPCPSIDQNFAQECKPLVGRKTQFQCICKPGYTGAKCNKCTVGYYGNPQEPGGSCKPCNCNIEGVSPIECLHGVCQCDPHSGQCKCKAGITGKQCSQCEKPRHTLQRHGCYPCDNCTQWLLNDIEWMDEKLGANTHLLSSGTLQPPWKKLREAEESYERFENRFSKHQIQLAKAQEVISTKRMDSLENDLKTLNKTSQSYKPKLNEISKINNALRNNVQDISDNISKTKASIAKTIDALKNFGNSHVSTREAVKQADQLLTEIKNIKNGLKDNKQVLKMCKKIEKRIKQMTETTNLDPQRAKEDLKSLTIRLDELRDILREIDLNNRITAENNVNNNRTFNRLQSTVENLNNLRSKVEEDLKQMKDTMNKASAVLEKAKEHQNILSNEYDLEELTTKIEDLDLDDVESELTDYKNRVNKHVDELKDKVNFIINSFNFSKDADAIKAGTAYKTITKGVEEARNTTGEVLTILQTIHDQIYPNYGDPLTDNVSIAVADADRLDKRITIQKQKIQDLKEKVHYIKVKLGNVNSNNWQNGLDNKNQDKLIREIKEKLRGTSTNGVESVIRTANNDIHNMRNVHQLLSDLELRKQQDLLKPLEKMRNLTSPSGSIKGQVLNALKNLKEASENKFDKYTLDKRKDESLSHIRHLNDAVAKRLQELRISIQKARNIANVISVPLTGPTCSRSYVLRNLEPSLLTKLTVKFSYDVSDETSSSSLFYLPAGEQYMHLKIINNILIYELKLVNSSLVSVKQELTESGTYAVDIERTVNYVEMKINDSKIVTSKGTEKDESEFGIFNATQSDLVHIGKGEGLYGIPSCITDVIFGDVKLGLWDFQNFTGECMGCFRETESIETGYDFFGGEGYALSPKENQIRKIKPDFYVQFYLRTFDENALLFLAPDFETGSYLAVTLQDGHVMYQIVYQNHQPIILRSSNRYNTGEKVKIAAEKLWSISRKTDMALLSVGEESLEDVRDNIDKTSIVRLRKVNYYFGGVPPEYNKTDLTRKLHTHDSLLGGMEDVSEYQQFNFHEKGGNLRTYGIEEKNDELSFIKCWFFGEGFINMKTVPFKSKILFLMYTDQKDAFILKVDDFLEISLINGSLNAIYTQYGSIVTLTTKETISYNEYFSVEFSIKHKKNASIKINGETKYNAKVTAPSAHNSQQSTIYIGGIPEDEEKIKFSGGIKNIIIDNEPVKFTKDSVKDFKKVKIGRSQSITPPRKLKSTTTSKSPEVSSDMNPINMKEMQNTEGCGKVLDYNLDPNAAKFGDKPYSYVRHTLSEYFWRKDYTLSLEFRTFYPNGMLFISKGPKQHYNLLEIRDGRIQLQLNSKRKRKITLPQKVDDGIWHKITIDVKGLKKKRKVVVSLDNIKTKPMRMPKNKVQRELYIGGIPENVSTSSQITDFQPFRGCIRSLKTNDVAQSLVKAKNTMHYNIGQCFPEIEKGAYFGGDAYAIYSHSFRIDSILEIKFEFRTAEQNGIFLSFSDPTNRPALSLELQSGAVVMTADNGFGNITNVVNNLSDFVLCNNRWHNITALYTSSEIMVYVDGVRRGWVQPEEDSLMEDLEAPFYIGGIPDNGVVGTLKMKENFKGCIRNFKIGERTIDWIKIDKLNNILLESCPITT</sequence>
<feature type="disulfide bond" evidence="13">
    <location>
        <begin position="891"/>
        <end position="908"/>
    </location>
</feature>
<feature type="domain" description="Laminin G" evidence="17">
    <location>
        <begin position="2796"/>
        <end position="2968"/>
    </location>
</feature>
<dbReference type="InterPro" id="IPR000034">
    <property type="entry name" value="Laminin_IV"/>
</dbReference>
<gene>
    <name evidence="22" type="primary">LOC108732987</name>
</gene>
<feature type="disulfide bond" evidence="13">
    <location>
        <begin position="936"/>
        <end position="948"/>
    </location>
</feature>
<dbReference type="GO" id="GO:0048468">
    <property type="term" value="P:cell development"/>
    <property type="evidence" value="ECO:0007669"/>
    <property type="project" value="UniProtKB-ARBA"/>
</dbReference>
<feature type="domain" description="Laminin EGF-like" evidence="18">
    <location>
        <begin position="844"/>
        <end position="888"/>
    </location>
</feature>
<dbReference type="GO" id="GO:0009887">
    <property type="term" value="P:animal organ morphogenesis"/>
    <property type="evidence" value="ECO:0007669"/>
    <property type="project" value="TreeGrafter"/>
</dbReference>
<dbReference type="Proteomes" id="UP000192223">
    <property type="component" value="Unplaced"/>
</dbReference>
<keyword evidence="8 14" id="KW-0175">Coiled coil</keyword>
<keyword evidence="3" id="KW-0272">Extracellular matrix</keyword>
<dbReference type="SUPFAM" id="SSF49899">
    <property type="entry name" value="Concanavalin A-like lectins/glucanases"/>
    <property type="match status" value="4"/>
</dbReference>
<feature type="disulfide bond" evidence="13">
    <location>
        <begin position="1033"/>
        <end position="1050"/>
    </location>
</feature>
<dbReference type="GO" id="GO:0009888">
    <property type="term" value="P:tissue development"/>
    <property type="evidence" value="ECO:0007669"/>
    <property type="project" value="TreeGrafter"/>
</dbReference>
<evidence type="ECO:0000256" key="8">
    <source>
        <dbReference type="ARBA" id="ARBA00023054"/>
    </source>
</evidence>
<dbReference type="KEGG" id="apln:108732987"/>
<dbReference type="Pfam" id="PF00055">
    <property type="entry name" value="Laminin_N"/>
    <property type="match status" value="1"/>
</dbReference>
<evidence type="ECO:0000256" key="9">
    <source>
        <dbReference type="ARBA" id="ARBA00023157"/>
    </source>
</evidence>
<dbReference type="InterPro" id="IPR056863">
    <property type="entry name" value="LMN_ATRN_NET-like_EGF"/>
</dbReference>
<evidence type="ECO:0000256" key="7">
    <source>
        <dbReference type="ARBA" id="ARBA00022889"/>
    </source>
</evidence>
<feature type="domain" description="Laminin EGF-like" evidence="18">
    <location>
        <begin position="936"/>
        <end position="983"/>
    </location>
</feature>
<feature type="domain" description="Laminin EGF-like" evidence="18">
    <location>
        <begin position="730"/>
        <end position="778"/>
    </location>
</feature>
<dbReference type="CDD" id="cd00110">
    <property type="entry name" value="LamG"/>
    <property type="match status" value="4"/>
</dbReference>
<name>A0A7F5QWB9_AGRPL</name>
<protein>
    <submittedName>
        <fullName evidence="22">Laminin subunit alpha-1</fullName>
    </submittedName>
</protein>
<dbReference type="PANTHER" id="PTHR10574:SF428">
    <property type="entry name" value="LAMININ SUBUNIT ALPHA-1-LIKE PROTEIN"/>
    <property type="match status" value="1"/>
</dbReference>
<feature type="domain" description="Laminin IV type A" evidence="19">
    <location>
        <begin position="501"/>
        <end position="692"/>
    </location>
</feature>
<dbReference type="PROSITE" id="PS51115">
    <property type="entry name" value="LAMININ_IVA"/>
    <property type="match status" value="2"/>
</dbReference>
<feature type="disulfide bond" evidence="13">
    <location>
        <begin position="986"/>
        <end position="1003"/>
    </location>
</feature>
<feature type="domain" description="Laminin G" evidence="17">
    <location>
        <begin position="2585"/>
        <end position="2746"/>
    </location>
</feature>
<feature type="domain" description="Laminin N-terminal" evidence="20">
    <location>
        <begin position="48"/>
        <end position="288"/>
    </location>
</feature>
<comment type="caution">
    <text evidence="13">Lacks conserved residue(s) required for the propagation of feature annotation.</text>
</comment>
<feature type="disulfide bond" evidence="13">
    <location>
        <begin position="910"/>
        <end position="919"/>
    </location>
</feature>
<dbReference type="InterPro" id="IPR000742">
    <property type="entry name" value="EGF"/>
</dbReference>
<evidence type="ECO:0000313" key="22">
    <source>
        <dbReference type="RefSeq" id="XP_025829416.1"/>
    </source>
</evidence>
<dbReference type="InterPro" id="IPR002049">
    <property type="entry name" value="LE_dom"/>
</dbReference>
<feature type="domain" description="Laminin IV type A" evidence="19">
    <location>
        <begin position="1243"/>
        <end position="1447"/>
    </location>
</feature>
<dbReference type="InterPro" id="IPR013320">
    <property type="entry name" value="ConA-like_dom_sf"/>
</dbReference>
<dbReference type="SMART" id="SM00282">
    <property type="entry name" value="LamG"/>
    <property type="match status" value="4"/>
</dbReference>
<evidence type="ECO:0000259" key="18">
    <source>
        <dbReference type="PROSITE" id="PS50027"/>
    </source>
</evidence>
<evidence type="ECO:0000256" key="16">
    <source>
        <dbReference type="SAM" id="SignalP"/>
    </source>
</evidence>
<feature type="disulfide bond" evidence="13">
    <location>
        <begin position="861"/>
        <end position="870"/>
    </location>
</feature>
<dbReference type="InParanoid" id="A0A7F5QWB9"/>
<proteinExistence type="predicted"/>
<dbReference type="FunFam" id="2.10.25.10:FF:000188">
    <property type="entry name" value="Laminin subunit gamma 2"/>
    <property type="match status" value="1"/>
</dbReference>
<feature type="chain" id="PRO_5028920798" evidence="16">
    <location>
        <begin position="21"/>
        <end position="3153"/>
    </location>
</feature>
<dbReference type="PROSITE" id="PS50025">
    <property type="entry name" value="LAM_G_DOMAIN"/>
    <property type="match status" value="4"/>
</dbReference>
<reference evidence="22" key="1">
    <citation type="submission" date="2025-08" db="UniProtKB">
        <authorList>
            <consortium name="RefSeq"/>
        </authorList>
    </citation>
    <scope>IDENTIFICATION</scope>
    <source>
        <tissue evidence="22">Entire body</tissue>
    </source>
</reference>
<keyword evidence="4 16" id="KW-0732">Signal</keyword>
<feature type="disulfide bond" evidence="13">
    <location>
        <begin position="1005"/>
        <end position="1014"/>
    </location>
</feature>
<feature type="disulfide bond" evidence="13">
    <location>
        <begin position="1567"/>
        <end position="1576"/>
    </location>
</feature>
<feature type="coiled-coil region" evidence="14">
    <location>
        <begin position="1812"/>
        <end position="1962"/>
    </location>
</feature>
<keyword evidence="2" id="KW-0964">Secreted</keyword>
<dbReference type="FunFam" id="2.10.25.10:FF:000069">
    <property type="entry name" value="Laminin subunit alpha 1"/>
    <property type="match status" value="1"/>
</dbReference>
<dbReference type="Pfam" id="PF24973">
    <property type="entry name" value="EGF_LMN_ATRN"/>
    <property type="match status" value="1"/>
</dbReference>
<evidence type="ECO:0000256" key="11">
    <source>
        <dbReference type="ARBA" id="ARBA00023292"/>
    </source>
</evidence>
<feature type="disulfide bond" evidence="13">
    <location>
        <begin position="889"/>
        <end position="901"/>
    </location>
</feature>
<dbReference type="Pfam" id="PF00054">
    <property type="entry name" value="Laminin_G_1"/>
    <property type="match status" value="1"/>
</dbReference>
<dbReference type="FunCoup" id="A0A7F5QWB9">
    <property type="interactions" value="19"/>
</dbReference>
<keyword evidence="6" id="KW-0084">Basement membrane</keyword>
<feature type="disulfide bond" evidence="13">
    <location>
        <begin position="1052"/>
        <end position="1061"/>
    </location>
</feature>
<evidence type="ECO:0000256" key="2">
    <source>
        <dbReference type="ARBA" id="ARBA00022525"/>
    </source>
</evidence>
<dbReference type="RefSeq" id="XP_025829416.1">
    <property type="nucleotide sequence ID" value="XM_025973631.1"/>
</dbReference>
<feature type="domain" description="Laminin EGF-like" evidence="18">
    <location>
        <begin position="1491"/>
        <end position="1539"/>
    </location>
</feature>
<feature type="domain" description="Laminin EGF-like" evidence="18">
    <location>
        <begin position="1031"/>
        <end position="1078"/>
    </location>
</feature>
<feature type="compositionally biased region" description="Polar residues" evidence="15">
    <location>
        <begin position="2757"/>
        <end position="2771"/>
    </location>
</feature>
<feature type="domain" description="Laminin EGF-like" evidence="18">
    <location>
        <begin position="984"/>
        <end position="1030"/>
    </location>
</feature>
<dbReference type="SMART" id="SM00181">
    <property type="entry name" value="EGF"/>
    <property type="match status" value="13"/>
</dbReference>
<keyword evidence="9 13" id="KW-1015">Disulfide bond</keyword>
<dbReference type="Gene3D" id="2.10.25.10">
    <property type="entry name" value="Laminin"/>
    <property type="match status" value="14"/>
</dbReference>
<feature type="disulfide bond" evidence="13">
    <location>
        <begin position="1202"/>
        <end position="1211"/>
    </location>
</feature>
<dbReference type="OrthoDB" id="8545473at2759"/>
<feature type="region of interest" description="Disordered" evidence="15">
    <location>
        <begin position="2749"/>
        <end position="2771"/>
    </location>
</feature>
<dbReference type="FunFam" id="2.10.25.10:FF:000074">
    <property type="entry name" value="Laminin subunit alpha"/>
    <property type="match status" value="1"/>
</dbReference>
<evidence type="ECO:0000259" key="17">
    <source>
        <dbReference type="PROSITE" id="PS50025"/>
    </source>
</evidence>
<feature type="domain" description="Laminin EGF-like" evidence="18">
    <location>
        <begin position="1540"/>
        <end position="1596"/>
    </location>
</feature>
<feature type="domain" description="Laminin EGF-like" evidence="18">
    <location>
        <begin position="1126"/>
        <end position="1171"/>
    </location>
</feature>
<feature type="disulfide bond" evidence="13">
    <location>
        <begin position="748"/>
        <end position="757"/>
    </location>
</feature>
<evidence type="ECO:0000256" key="1">
    <source>
        <dbReference type="ARBA" id="ARBA00004302"/>
    </source>
</evidence>
<feature type="disulfide bond" evidence="12">
    <location>
        <begin position="3122"/>
        <end position="3149"/>
    </location>
</feature>
<feature type="domain" description="Laminin G" evidence="17">
    <location>
        <begin position="2391"/>
        <end position="2588"/>
    </location>
</feature>
<dbReference type="FunFam" id="2.10.25.10:FF:000011">
    <property type="entry name" value="Cadherin EGF LAG seven-pass G-type receptor"/>
    <property type="match status" value="2"/>
</dbReference>
<feature type="signal peptide" evidence="16">
    <location>
        <begin position="1"/>
        <end position="20"/>
    </location>
</feature>
<feature type="disulfide bond" evidence="13">
    <location>
        <begin position="1031"/>
        <end position="1043"/>
    </location>
</feature>
<accession>A0A7F5QWB9</accession>
<dbReference type="SUPFAM" id="SSF57196">
    <property type="entry name" value="EGF/Laminin"/>
    <property type="match status" value="12"/>
</dbReference>
<feature type="disulfide bond" evidence="13">
    <location>
        <begin position="1128"/>
        <end position="1145"/>
    </location>
</feature>
<feature type="coiled-coil region" evidence="14">
    <location>
        <begin position="2154"/>
        <end position="2208"/>
    </location>
</feature>
<dbReference type="Pfam" id="PF02210">
    <property type="entry name" value="Laminin_G_2"/>
    <property type="match status" value="3"/>
</dbReference>
<dbReference type="PROSITE" id="PS00022">
    <property type="entry name" value="EGF_1"/>
    <property type="match status" value="1"/>
</dbReference>
<dbReference type="SMART" id="SM00281">
    <property type="entry name" value="LamB"/>
    <property type="match status" value="2"/>
</dbReference>
<dbReference type="InterPro" id="IPR050440">
    <property type="entry name" value="Laminin/Netrin_ECM"/>
</dbReference>
<dbReference type="Gene3D" id="2.60.120.200">
    <property type="match status" value="5"/>
</dbReference>
<evidence type="ECO:0000256" key="6">
    <source>
        <dbReference type="ARBA" id="ARBA00022869"/>
    </source>
</evidence>
<evidence type="ECO:0000256" key="10">
    <source>
        <dbReference type="ARBA" id="ARBA00023180"/>
    </source>
</evidence>
<dbReference type="PROSITE" id="PS50027">
    <property type="entry name" value="EGF_LAM_2"/>
    <property type="match status" value="12"/>
</dbReference>
<evidence type="ECO:0000256" key="15">
    <source>
        <dbReference type="SAM" id="MobiDB-lite"/>
    </source>
</evidence>
<feature type="domain" description="Laminin G" evidence="17">
    <location>
        <begin position="2973"/>
        <end position="3149"/>
    </location>
</feature>
<dbReference type="FunFam" id="2.60.120.260:FF:000154">
    <property type="entry name" value="laminin subunit alpha-1 isoform X1"/>
    <property type="match status" value="1"/>
</dbReference>
<feature type="disulfide bond" evidence="13">
    <location>
        <begin position="1510"/>
        <end position="1519"/>
    </location>
</feature>
<dbReference type="SMART" id="SM00136">
    <property type="entry name" value="LamNT"/>
    <property type="match status" value="1"/>
</dbReference>
<dbReference type="GeneID" id="108732987"/>
<dbReference type="GO" id="GO:0030054">
    <property type="term" value="C:cell junction"/>
    <property type="evidence" value="ECO:0007669"/>
    <property type="project" value="UniProtKB-ARBA"/>
</dbReference>
<dbReference type="PROSITE" id="PS01248">
    <property type="entry name" value="EGF_LAM_1"/>
    <property type="match status" value="5"/>
</dbReference>
<keyword evidence="5" id="KW-0677">Repeat</keyword>
<feature type="disulfide bond" evidence="13">
    <location>
        <begin position="957"/>
        <end position="966"/>
    </location>
</feature>
<feature type="disulfide bond" evidence="13">
    <location>
        <begin position="1147"/>
        <end position="1156"/>
    </location>
</feature>
<dbReference type="FunFam" id="2.10.25.10:FF:000209">
    <property type="entry name" value="Laminin subunit alpha 5"/>
    <property type="match status" value="1"/>
</dbReference>
<feature type="domain" description="Laminin EGF-like" evidence="18">
    <location>
        <begin position="1172"/>
        <end position="1231"/>
    </location>
</feature>
<dbReference type="GO" id="GO:0007155">
    <property type="term" value="P:cell adhesion"/>
    <property type="evidence" value="ECO:0007669"/>
    <property type="project" value="UniProtKB-KW"/>
</dbReference>
<keyword evidence="10" id="KW-0325">Glycoprotein</keyword>
<feature type="disulfide bond" evidence="12">
    <location>
        <begin position="2941"/>
        <end position="2968"/>
    </location>
</feature>
<keyword evidence="7" id="KW-0130">Cell adhesion</keyword>
<dbReference type="FunFam" id="2.10.25.10:FF:000065">
    <property type="entry name" value="Laminin subunit beta 1"/>
    <property type="match status" value="1"/>
</dbReference>
<evidence type="ECO:0000256" key="12">
    <source>
        <dbReference type="PROSITE-ProRule" id="PRU00122"/>
    </source>
</evidence>
<organism evidence="21 22">
    <name type="scientific">Agrilus planipennis</name>
    <name type="common">Emerald ash borer</name>
    <name type="synonym">Agrilus marcopoli</name>
    <dbReference type="NCBI Taxonomy" id="224129"/>
    <lineage>
        <taxon>Eukaryota</taxon>
        <taxon>Metazoa</taxon>
        <taxon>Ecdysozoa</taxon>
        <taxon>Arthropoda</taxon>
        <taxon>Hexapoda</taxon>
        <taxon>Insecta</taxon>
        <taxon>Pterygota</taxon>
        <taxon>Neoptera</taxon>
        <taxon>Endopterygota</taxon>
        <taxon>Coleoptera</taxon>
        <taxon>Polyphaga</taxon>
        <taxon>Elateriformia</taxon>
        <taxon>Buprestoidea</taxon>
        <taxon>Buprestidae</taxon>
        <taxon>Agrilinae</taxon>
        <taxon>Agrilus</taxon>
    </lineage>
</organism>
<dbReference type="InterPro" id="IPR001791">
    <property type="entry name" value="Laminin_G"/>
</dbReference>
<dbReference type="Gene3D" id="2.170.300.10">
    <property type="entry name" value="Tie2 ligand-binding domain superfamily"/>
    <property type="match status" value="1"/>
</dbReference>
<dbReference type="CDD" id="cd00055">
    <property type="entry name" value="EGF_Lam"/>
    <property type="match status" value="15"/>
</dbReference>
<dbReference type="Pfam" id="PF00053">
    <property type="entry name" value="EGF_laminin"/>
    <property type="match status" value="12"/>
</dbReference>
<dbReference type="SMART" id="SM00180">
    <property type="entry name" value="EGF_Lam"/>
    <property type="match status" value="16"/>
</dbReference>
<feature type="coiled-coil region" evidence="14">
    <location>
        <begin position="1743"/>
        <end position="1770"/>
    </location>
</feature>
<dbReference type="InterPro" id="IPR008211">
    <property type="entry name" value="Laminin_N"/>
</dbReference>
<feature type="domain" description="Laminin EGF-like" evidence="18">
    <location>
        <begin position="889"/>
        <end position="935"/>
    </location>
</feature>
<evidence type="ECO:0000256" key="13">
    <source>
        <dbReference type="PROSITE-ProRule" id="PRU00460"/>
    </source>
</evidence>
<feature type="disulfide bond" evidence="13">
    <location>
        <begin position="1126"/>
        <end position="1138"/>
    </location>
</feature>
<feature type="coiled-coil region" evidence="14">
    <location>
        <begin position="1689"/>
        <end position="1716"/>
    </location>
</feature>
<dbReference type="PRINTS" id="PR00011">
    <property type="entry name" value="EGFLAMININ"/>
</dbReference>
<dbReference type="GO" id="GO:0048731">
    <property type="term" value="P:system development"/>
    <property type="evidence" value="ECO:0007669"/>
    <property type="project" value="UniProtKB-ARBA"/>
</dbReference>
<comment type="subcellular location">
    <subcellularLocation>
        <location evidence="1">Secreted</location>
        <location evidence="1">Extracellular space</location>
        <location evidence="1">Extracellular matrix</location>
        <location evidence="1">Basement membrane</location>
    </subcellularLocation>
</comment>
<feature type="disulfide bond" evidence="13">
    <location>
        <begin position="938"/>
        <end position="955"/>
    </location>
</feature>
<evidence type="ECO:0000256" key="14">
    <source>
        <dbReference type="SAM" id="Coils"/>
    </source>
</evidence>
<evidence type="ECO:0000256" key="3">
    <source>
        <dbReference type="ARBA" id="ARBA00022530"/>
    </source>
</evidence>
<dbReference type="PROSITE" id="PS51117">
    <property type="entry name" value="LAMININ_NTER"/>
    <property type="match status" value="1"/>
</dbReference>
<dbReference type="Gene3D" id="2.60.120.260">
    <property type="entry name" value="Galactose-binding domain-like"/>
    <property type="match status" value="1"/>
</dbReference>
<dbReference type="Pfam" id="PF00052">
    <property type="entry name" value="Laminin_B"/>
    <property type="match status" value="2"/>
</dbReference>
<feature type="disulfide bond" evidence="13">
    <location>
        <begin position="984"/>
        <end position="996"/>
    </location>
</feature>
<dbReference type="GO" id="GO:0005604">
    <property type="term" value="C:basement membrane"/>
    <property type="evidence" value="ECO:0007669"/>
    <property type="project" value="UniProtKB-SubCell"/>
</dbReference>
<dbReference type="PANTHER" id="PTHR10574">
    <property type="entry name" value="NETRIN/LAMININ-RELATED"/>
    <property type="match status" value="1"/>
</dbReference>
<evidence type="ECO:0000256" key="5">
    <source>
        <dbReference type="ARBA" id="ARBA00022737"/>
    </source>
</evidence>
<feature type="domain" description="Laminin EGF-like" evidence="18">
    <location>
        <begin position="1597"/>
        <end position="1651"/>
    </location>
</feature>
<keyword evidence="11 13" id="KW-0424">Laminin EGF-like domain</keyword>
<feature type="domain" description="Laminin EGF-like" evidence="18">
    <location>
        <begin position="416"/>
        <end position="480"/>
    </location>
</feature>
<evidence type="ECO:0000313" key="21">
    <source>
        <dbReference type="Proteomes" id="UP000192223"/>
    </source>
</evidence>
<evidence type="ECO:0000256" key="4">
    <source>
        <dbReference type="ARBA" id="ARBA00022729"/>
    </source>
</evidence>
<evidence type="ECO:0000259" key="20">
    <source>
        <dbReference type="PROSITE" id="PS51117"/>
    </source>
</evidence>
<evidence type="ECO:0000259" key="19">
    <source>
        <dbReference type="PROSITE" id="PS51115"/>
    </source>
</evidence>